<name>A0A0A5FWV3_9BACI</name>
<feature type="domain" description="AAA+ ATPase" evidence="4">
    <location>
        <begin position="542"/>
        <end position="680"/>
    </location>
</feature>
<dbReference type="GO" id="GO:0016887">
    <property type="term" value="F:ATP hydrolysis activity"/>
    <property type="evidence" value="ECO:0007669"/>
    <property type="project" value="InterPro"/>
</dbReference>
<dbReference type="AlphaFoldDB" id="A0A0A5FWV3"/>
<feature type="domain" description="AAA+ ATPase" evidence="4">
    <location>
        <begin position="264"/>
        <end position="406"/>
    </location>
</feature>
<dbReference type="InterPro" id="IPR000641">
    <property type="entry name" value="CbxX/CfxQ"/>
</dbReference>
<sequence length="767" mass="87639">MNIDQQTIDNLQAWNDLSHQPPLDETVALRYADAFENNQINLSEETVSKIYSMIAFHRMKRTTLHEDAIAKEFVQKARDVNPSDAIIDQLFELVEVQEHIKLLKDEDFRDLFIHETDHQSVKRKKLQLIHEKVEKLEEEWSTGGYSLYRSNSDSQIQVLLKNGQEAFDELLKELEPFLANQMNGVNHVSATTINQWLRKLDSLSHNLESELPEGLQDQTEKNPLSQLDDMVGLDEIKSYIHRYYHYLKYQQQRKNIGFHMNDEPELHMIITGNPGTGKTTLARLLANIYYDLGLLDTKEVIEVNRSHLVGSYVGQTEENTMNYVQQAIGGILFIDEAYSLKREGQSGNDYGQAAIDTLVSAMTSKEYGDKFAVILAGYPEEMRQFLWANPGLRSRFPEQNHMTLPNYNLDELVYIGETTALENDYFLTEQSLTNLETAIEKQQVDDTFGNARTVRNIILQTIFQKGATESGDPTETGLLDFMRIEGDDFDPLFDQEKQEESPIHKLERLIGLQPVKDEVKKLSSFVRLQQRRKEEGLPSVPIQLHAVFSGNPGTGKTTVAHIYAQILRNCGLLKRGHVVVASRSDLVAGYVGQTSMKTKKKIREALGGVLFIDEAYALFKSGSNDFGKEAIDTLVDEMTKHNENLVVILAGYKQEMKALIQSNPGLSSRFKKFFHFPDYTADELVDITLYQAKQYQYELNDEAISFLTEQYKQHSVEGNGRFVKNLVDEAIQYQALRIDEADQIDAFHILNKDDVQNAWNAVKGREI</sequence>
<evidence type="ECO:0000259" key="4">
    <source>
        <dbReference type="SMART" id="SM00382"/>
    </source>
</evidence>
<evidence type="ECO:0000256" key="1">
    <source>
        <dbReference type="ARBA" id="ARBA00010378"/>
    </source>
</evidence>
<dbReference type="Gene3D" id="1.10.8.60">
    <property type="match status" value="2"/>
</dbReference>
<dbReference type="STRING" id="1385511.GCA_000425225_04275"/>
<dbReference type="PRINTS" id="PR00819">
    <property type="entry name" value="CBXCFQXSUPER"/>
</dbReference>
<dbReference type="CDD" id="cd00009">
    <property type="entry name" value="AAA"/>
    <property type="match status" value="2"/>
</dbReference>
<dbReference type="InterPro" id="IPR003959">
    <property type="entry name" value="ATPase_AAA_core"/>
</dbReference>
<evidence type="ECO:0000256" key="2">
    <source>
        <dbReference type="ARBA" id="ARBA00022741"/>
    </source>
</evidence>
<dbReference type="Proteomes" id="UP000030403">
    <property type="component" value="Unassembled WGS sequence"/>
</dbReference>
<evidence type="ECO:0000256" key="3">
    <source>
        <dbReference type="ARBA" id="ARBA00022840"/>
    </source>
</evidence>
<keyword evidence="2" id="KW-0547">Nucleotide-binding</keyword>
<keyword evidence="6" id="KW-1185">Reference proteome</keyword>
<dbReference type="Pfam" id="PF00004">
    <property type="entry name" value="AAA"/>
    <property type="match status" value="2"/>
</dbReference>
<dbReference type="Pfam" id="PF17866">
    <property type="entry name" value="AAA_lid_6"/>
    <property type="match status" value="2"/>
</dbReference>
<dbReference type="PANTHER" id="PTHR43392:SF2">
    <property type="entry name" value="AAA-TYPE ATPASE FAMILY PROTEIN _ ANKYRIN REPEAT FAMILY PROTEIN"/>
    <property type="match status" value="1"/>
</dbReference>
<comment type="similarity">
    <text evidence="1">Belongs to the CbxX/CfxQ family.</text>
</comment>
<comment type="caution">
    <text evidence="5">The sequence shown here is derived from an EMBL/GenBank/DDBJ whole genome shotgun (WGS) entry which is preliminary data.</text>
</comment>
<dbReference type="InterPro" id="IPR027417">
    <property type="entry name" value="P-loop_NTPase"/>
</dbReference>
<evidence type="ECO:0000313" key="5">
    <source>
        <dbReference type="EMBL" id="KGX83175.1"/>
    </source>
</evidence>
<dbReference type="eggNOG" id="COG0464">
    <property type="taxonomic scope" value="Bacteria"/>
</dbReference>
<dbReference type="EMBL" id="AVPF01000140">
    <property type="protein sequence ID" value="KGX83175.1"/>
    <property type="molecule type" value="Genomic_DNA"/>
</dbReference>
<dbReference type="PANTHER" id="PTHR43392">
    <property type="entry name" value="AAA-TYPE ATPASE FAMILY PROTEIN / ANKYRIN REPEAT FAMILY PROTEIN"/>
    <property type="match status" value="1"/>
</dbReference>
<dbReference type="OrthoDB" id="9806903at2"/>
<proteinExistence type="inferred from homology"/>
<gene>
    <name evidence="5" type="ORF">N783_05895</name>
</gene>
<dbReference type="GO" id="GO:0005524">
    <property type="term" value="F:ATP binding"/>
    <property type="evidence" value="ECO:0007669"/>
    <property type="project" value="UniProtKB-KW"/>
</dbReference>
<evidence type="ECO:0000313" key="6">
    <source>
        <dbReference type="Proteomes" id="UP000030403"/>
    </source>
</evidence>
<accession>A0A0A5FWV3</accession>
<dbReference type="FunFam" id="3.40.50.300:FF:000216">
    <property type="entry name" value="Type VII secretion ATPase EccA"/>
    <property type="match status" value="2"/>
</dbReference>
<dbReference type="SUPFAM" id="SSF52540">
    <property type="entry name" value="P-loop containing nucleoside triphosphate hydrolases"/>
    <property type="match status" value="2"/>
</dbReference>
<dbReference type="RefSeq" id="WP_036843870.1">
    <property type="nucleotide sequence ID" value="NZ_AULJ01000088.1"/>
</dbReference>
<dbReference type="InterPro" id="IPR003593">
    <property type="entry name" value="AAA+_ATPase"/>
</dbReference>
<dbReference type="Gene3D" id="3.40.50.300">
    <property type="entry name" value="P-loop containing nucleotide triphosphate hydrolases"/>
    <property type="match status" value="2"/>
</dbReference>
<dbReference type="InterPro" id="IPR050773">
    <property type="entry name" value="CbxX/CfxQ_RuBisCO_ESX"/>
</dbReference>
<protein>
    <submittedName>
        <fullName evidence="5">Stage V sporulation protein K</fullName>
    </submittedName>
</protein>
<keyword evidence="3" id="KW-0067">ATP-binding</keyword>
<dbReference type="InterPro" id="IPR041627">
    <property type="entry name" value="AAA_lid_6"/>
</dbReference>
<organism evidence="5 6">
    <name type="scientific">Pontibacillus marinus BH030004 = DSM 16465</name>
    <dbReference type="NCBI Taxonomy" id="1385511"/>
    <lineage>
        <taxon>Bacteria</taxon>
        <taxon>Bacillati</taxon>
        <taxon>Bacillota</taxon>
        <taxon>Bacilli</taxon>
        <taxon>Bacillales</taxon>
        <taxon>Bacillaceae</taxon>
        <taxon>Pontibacillus</taxon>
    </lineage>
</organism>
<dbReference type="SMART" id="SM00382">
    <property type="entry name" value="AAA"/>
    <property type="match status" value="2"/>
</dbReference>
<reference evidence="5 6" key="1">
    <citation type="submission" date="2013-08" db="EMBL/GenBank/DDBJ databases">
        <authorList>
            <person name="Huang J."/>
            <person name="Wang G."/>
        </authorList>
    </citation>
    <scope>NUCLEOTIDE SEQUENCE [LARGE SCALE GENOMIC DNA]</scope>
    <source>
        <strain evidence="5 6">BH030004</strain>
    </source>
</reference>